<dbReference type="EnsemblMetazoa" id="Aqu2.1.35179_001">
    <property type="protein sequence ID" value="Aqu2.1.35179_001"/>
    <property type="gene ID" value="Aqu2.1.35179"/>
</dbReference>
<evidence type="ECO:0000313" key="1">
    <source>
        <dbReference type="EnsemblMetazoa" id="Aqu2.1.35179_001"/>
    </source>
</evidence>
<sequence length="48" mass="5634">MSRERRRPPGYVLFKMYTRSCCRRRQRGNSIISAGSIISRVTFTTSSY</sequence>
<organism evidence="1">
    <name type="scientific">Amphimedon queenslandica</name>
    <name type="common">Sponge</name>
    <dbReference type="NCBI Taxonomy" id="400682"/>
    <lineage>
        <taxon>Eukaryota</taxon>
        <taxon>Metazoa</taxon>
        <taxon>Porifera</taxon>
        <taxon>Demospongiae</taxon>
        <taxon>Heteroscleromorpha</taxon>
        <taxon>Haplosclerida</taxon>
        <taxon>Niphatidae</taxon>
        <taxon>Amphimedon</taxon>
    </lineage>
</organism>
<proteinExistence type="predicted"/>
<dbReference type="AlphaFoldDB" id="A0A1X7V5T9"/>
<reference evidence="1" key="1">
    <citation type="submission" date="2017-05" db="UniProtKB">
        <authorList>
            <consortium name="EnsemblMetazoa"/>
        </authorList>
    </citation>
    <scope>IDENTIFICATION</scope>
</reference>
<accession>A0A1X7V5T9</accession>
<name>A0A1X7V5T9_AMPQE</name>
<protein>
    <submittedName>
        <fullName evidence="1">Uncharacterized protein</fullName>
    </submittedName>
</protein>
<dbReference type="InParanoid" id="A0A1X7V5T9"/>